<dbReference type="Proteomes" id="UP000294003">
    <property type="component" value="Unassembled WGS sequence"/>
</dbReference>
<dbReference type="EMBL" id="QJNS01000076">
    <property type="protein sequence ID" value="RYO89208.1"/>
    <property type="molecule type" value="Genomic_DNA"/>
</dbReference>
<name>A0ABY0HC62_9PEZI</name>
<sequence length="224" mass="24976">MPTDYGEGRRNAFVRLQYHILRSSIDPSLFTWGYNFPLERTNSNCSVGMLAETPSAFQHCGQVVPVSSGGGHPFEVTASGLQFRLPMQIDEPTGTTLLNPECAIGDYYLVLPLNRSPTTRKEFERTPYGKPTFVHRSKFATFSTRPVNTQLTNRSRSISAQIEVSLAYPEELIFQLADVYPPNALQDVGPVMIVPAEGQVRCSLYLVDLPWAMLSVQNGLGRKF</sequence>
<evidence type="ECO:0000313" key="2">
    <source>
        <dbReference type="Proteomes" id="UP000294003"/>
    </source>
</evidence>
<keyword evidence="2" id="KW-1185">Reference proteome</keyword>
<comment type="caution">
    <text evidence="1">The sequence shown here is derived from an EMBL/GenBank/DDBJ whole genome shotgun (WGS) entry which is preliminary data.</text>
</comment>
<evidence type="ECO:0000313" key="1">
    <source>
        <dbReference type="EMBL" id="RYO89208.1"/>
    </source>
</evidence>
<reference evidence="1 2" key="1">
    <citation type="submission" date="2018-06" db="EMBL/GenBank/DDBJ databases">
        <title>Complete Genomes of Monosporascus.</title>
        <authorList>
            <person name="Robinson A.J."/>
            <person name="Natvig D.O."/>
        </authorList>
    </citation>
    <scope>NUCLEOTIDE SEQUENCE [LARGE SCALE GENOMIC DNA]</scope>
    <source>
        <strain evidence="1 2">CBS 609.92</strain>
    </source>
</reference>
<proteinExistence type="predicted"/>
<organism evidence="1 2">
    <name type="scientific">Monosporascus cannonballus</name>
    <dbReference type="NCBI Taxonomy" id="155416"/>
    <lineage>
        <taxon>Eukaryota</taxon>
        <taxon>Fungi</taxon>
        <taxon>Dikarya</taxon>
        <taxon>Ascomycota</taxon>
        <taxon>Pezizomycotina</taxon>
        <taxon>Sordariomycetes</taxon>
        <taxon>Xylariomycetidae</taxon>
        <taxon>Xylariales</taxon>
        <taxon>Xylariales incertae sedis</taxon>
        <taxon>Monosporascus</taxon>
    </lineage>
</organism>
<accession>A0ABY0HC62</accession>
<gene>
    <name evidence="1" type="ORF">DL762_003352</name>
</gene>
<evidence type="ECO:0008006" key="3">
    <source>
        <dbReference type="Google" id="ProtNLM"/>
    </source>
</evidence>
<protein>
    <recommendedName>
        <fullName evidence="3">Protein PBN1</fullName>
    </recommendedName>
</protein>